<keyword evidence="7" id="KW-0560">Oxidoreductase</keyword>
<comment type="caution">
    <text evidence="7">The sequence shown here is derived from an EMBL/GenBank/DDBJ whole genome shotgun (WGS) entry which is preliminary data.</text>
</comment>
<dbReference type="EMBL" id="JASGBQ010000002">
    <property type="protein sequence ID" value="MDI9241241.1"/>
    <property type="molecule type" value="Genomic_DNA"/>
</dbReference>
<reference evidence="7 8" key="1">
    <citation type="submission" date="2023-05" db="EMBL/GenBank/DDBJ databases">
        <title>[ruminococcus] sp. nov., isolated from a pig farm feces dump.</title>
        <authorList>
            <person name="Chang Y.-H."/>
        </authorList>
    </citation>
    <scope>NUCLEOTIDE SEQUENCE [LARGE SCALE GENOMIC DNA]</scope>
    <source>
        <strain evidence="7 8">YH-rum2234</strain>
    </source>
</reference>
<dbReference type="Gene3D" id="3.30.950.10">
    <property type="entry name" value="Methyltransferase, Cobalt-precorrin-4 Transmethylase, Domain 2"/>
    <property type="match status" value="1"/>
</dbReference>
<dbReference type="InterPro" id="IPR003723">
    <property type="entry name" value="Precorrin-6x_reduct"/>
</dbReference>
<evidence type="ECO:0000256" key="2">
    <source>
        <dbReference type="ARBA" id="ARBA00022573"/>
    </source>
</evidence>
<dbReference type="NCBIfam" id="TIGR02467">
    <property type="entry name" value="CbiE"/>
    <property type="match status" value="1"/>
</dbReference>
<dbReference type="SUPFAM" id="SSF53335">
    <property type="entry name" value="S-adenosyl-L-methionine-dependent methyltransferases"/>
    <property type="match status" value="1"/>
</dbReference>
<dbReference type="InterPro" id="IPR012818">
    <property type="entry name" value="CbiE"/>
</dbReference>
<dbReference type="PANTHER" id="PTHR43182">
    <property type="entry name" value="COBALT-PRECORRIN-6B C(15)-METHYLTRANSFERASE (DECARBOXYLATING)"/>
    <property type="match status" value="1"/>
</dbReference>
<sequence>MKQVLIFAGTTEGRRLAECLAAARIPASVCVATEYGETLLPRAEGITHLMGRLDEGQMESLMKKEDFSCVVDATHPYAVAVSENIRKAAEKAGLAYLRLLRENTGSQLEDEVEFAESVRDAVSMLKRRTGNILASTGSKELSEYTALEDYKTRVYARVLSTEESVLAASRLGFAGRNLICMQGPFSEDMNYATMKQYGISWLVTKASGKAGGYEEKLRAAKRAGAGVIVVGRPREEDGLTFEEVKGRIFEMAGKMPALHRKIALVSMGTGDLSLLTKEAWDVLAECDVILGAKRMVEGLSAFGKPSFISYKNEELLEWLEVHPEYVRPAVAFSGDIGFYSGAKKLLPLLYGRGYTVRLIPGVSSLVYFADRLGVSWDDGIFMSIHGRTENLLQAVRTNRKVFTLLGGKDCVRELCDTLLFYGFSGVTLTVGEELSYEGEKIRTGSPEELREEAFESLAVALIENPEAGDHVVTHGIPDEEFLRGKVPMTKLEVRAVSLSRMKLKRDSVIYDIGAGTGSVSVEAALQACDGTVYAIEKNEEAVSLLRENKQKFAVPNMEIVEGLAPEAMEELPAPTHAFIGGSSGNMRDIVRLILKKNEKARIVINAIALETVAEAMEVLKEFPVEDVEVSQVTASRGKRLGRYEMMMGMNPVYIISFSGSGGKTESERKAEP</sequence>
<dbReference type="InterPro" id="IPR014008">
    <property type="entry name" value="Cbl_synth_MTase_CbiT"/>
</dbReference>
<dbReference type="AlphaFoldDB" id="A0AAP4EXV4"/>
<comment type="pathway">
    <text evidence="1">Cofactor biosynthesis; adenosylcobalamin biosynthesis.</text>
</comment>
<organism evidence="7 8">
    <name type="scientific">Fusibacillus kribbianus</name>
    <dbReference type="NCBI Taxonomy" id="3044208"/>
    <lineage>
        <taxon>Bacteria</taxon>
        <taxon>Bacillati</taxon>
        <taxon>Bacillota</taxon>
        <taxon>Clostridia</taxon>
        <taxon>Lachnospirales</taxon>
        <taxon>Lachnospiraceae</taxon>
        <taxon>Fusibacillus</taxon>
    </lineage>
</organism>
<dbReference type="PROSITE" id="PS51014">
    <property type="entry name" value="COBK_CBIJ"/>
    <property type="match status" value="1"/>
</dbReference>
<dbReference type="RefSeq" id="WP_283229752.1">
    <property type="nucleotide sequence ID" value="NZ_JASGBQ010000002.1"/>
</dbReference>
<dbReference type="Gene3D" id="3.40.50.150">
    <property type="entry name" value="Vaccinia Virus protein VP39"/>
    <property type="match status" value="1"/>
</dbReference>
<dbReference type="Proteomes" id="UP001300383">
    <property type="component" value="Unassembled WGS sequence"/>
</dbReference>
<feature type="domain" description="Tetrapyrrole methylase" evidence="6">
    <location>
        <begin position="261"/>
        <end position="449"/>
    </location>
</feature>
<evidence type="ECO:0000256" key="5">
    <source>
        <dbReference type="ARBA" id="ARBA00022691"/>
    </source>
</evidence>
<dbReference type="InterPro" id="IPR029063">
    <property type="entry name" value="SAM-dependent_MTases_sf"/>
</dbReference>
<gene>
    <name evidence="7" type="primary">cobK</name>
    <name evidence="7" type="ORF">QJ036_01940</name>
</gene>
<evidence type="ECO:0000313" key="8">
    <source>
        <dbReference type="Proteomes" id="UP001300383"/>
    </source>
</evidence>
<dbReference type="GO" id="GO:0016994">
    <property type="term" value="F:precorrin-6A reductase activity"/>
    <property type="evidence" value="ECO:0007669"/>
    <property type="project" value="UniProtKB-EC"/>
</dbReference>
<dbReference type="NCBIfam" id="TIGR02469">
    <property type="entry name" value="CbiT"/>
    <property type="match status" value="1"/>
</dbReference>
<dbReference type="GO" id="GO:0032259">
    <property type="term" value="P:methylation"/>
    <property type="evidence" value="ECO:0007669"/>
    <property type="project" value="UniProtKB-KW"/>
</dbReference>
<keyword evidence="8" id="KW-1185">Reference proteome</keyword>
<evidence type="ECO:0000313" key="7">
    <source>
        <dbReference type="EMBL" id="MDI9241241.1"/>
    </source>
</evidence>
<accession>A0AAP4EXV4</accession>
<dbReference type="InterPro" id="IPR050714">
    <property type="entry name" value="Cobalamin_biosynth_MTase"/>
</dbReference>
<evidence type="ECO:0000256" key="3">
    <source>
        <dbReference type="ARBA" id="ARBA00022603"/>
    </source>
</evidence>
<dbReference type="CDD" id="cd02440">
    <property type="entry name" value="AdoMet_MTases"/>
    <property type="match status" value="1"/>
</dbReference>
<dbReference type="InterPro" id="IPR014777">
    <property type="entry name" value="4pyrrole_Mease_sub1"/>
</dbReference>
<dbReference type="SUPFAM" id="SSF53790">
    <property type="entry name" value="Tetrapyrrole methylase"/>
    <property type="match status" value="1"/>
</dbReference>
<dbReference type="PANTHER" id="PTHR43182:SF1">
    <property type="entry name" value="COBALT-PRECORRIN-7 C(5)-METHYLTRANSFERASE"/>
    <property type="match status" value="1"/>
</dbReference>
<dbReference type="InterPro" id="IPR000878">
    <property type="entry name" value="4pyrrol_Mease"/>
</dbReference>
<dbReference type="InterPro" id="IPR035996">
    <property type="entry name" value="4pyrrol_Methylase_sf"/>
</dbReference>
<keyword evidence="3" id="KW-0489">Methyltransferase</keyword>
<dbReference type="Pfam" id="PF00590">
    <property type="entry name" value="TP_methylase"/>
    <property type="match status" value="1"/>
</dbReference>
<dbReference type="GO" id="GO:0009236">
    <property type="term" value="P:cobalamin biosynthetic process"/>
    <property type="evidence" value="ECO:0007669"/>
    <property type="project" value="UniProtKB-KW"/>
</dbReference>
<keyword evidence="5" id="KW-0949">S-adenosyl-L-methionine</keyword>
<dbReference type="Pfam" id="PF02571">
    <property type="entry name" value="CbiJ"/>
    <property type="match status" value="1"/>
</dbReference>
<dbReference type="EC" id="1.3.1.54" evidence="7"/>
<keyword evidence="4" id="KW-0808">Transferase</keyword>
<evidence type="ECO:0000256" key="4">
    <source>
        <dbReference type="ARBA" id="ARBA00022679"/>
    </source>
</evidence>
<dbReference type="InterPro" id="IPR014776">
    <property type="entry name" value="4pyrrole_Mease_sub2"/>
</dbReference>
<name>A0AAP4EXV4_9FIRM</name>
<proteinExistence type="predicted"/>
<protein>
    <submittedName>
        <fullName evidence="7">Precorrin-6A reductase</fullName>
        <ecNumber evidence="7">1.3.1.54</ecNumber>
    </submittedName>
</protein>
<dbReference type="CDD" id="cd11644">
    <property type="entry name" value="Precorrin-6Y-MT"/>
    <property type="match status" value="1"/>
</dbReference>
<evidence type="ECO:0000259" key="6">
    <source>
        <dbReference type="Pfam" id="PF00590"/>
    </source>
</evidence>
<dbReference type="NCBIfam" id="TIGR00715">
    <property type="entry name" value="precor6x_red"/>
    <property type="match status" value="1"/>
</dbReference>
<dbReference type="Gene3D" id="3.40.1010.10">
    <property type="entry name" value="Cobalt-precorrin-4 Transmethylase, Domain 1"/>
    <property type="match status" value="1"/>
</dbReference>
<dbReference type="GO" id="GO:0008276">
    <property type="term" value="F:protein methyltransferase activity"/>
    <property type="evidence" value="ECO:0007669"/>
    <property type="project" value="InterPro"/>
</dbReference>
<evidence type="ECO:0000256" key="1">
    <source>
        <dbReference type="ARBA" id="ARBA00004953"/>
    </source>
</evidence>
<keyword evidence="2" id="KW-0169">Cobalamin biosynthesis</keyword>